<feature type="region of interest" description="Disordered" evidence="1">
    <location>
        <begin position="90"/>
        <end position="112"/>
    </location>
</feature>
<accession>A0A4C1YBX4</accession>
<dbReference type="EMBL" id="BGZK01001176">
    <property type="protein sequence ID" value="GBP73508.1"/>
    <property type="molecule type" value="Genomic_DNA"/>
</dbReference>
<protein>
    <submittedName>
        <fullName evidence="2">Uncharacterized protein</fullName>
    </submittedName>
</protein>
<name>A0A4C1YBX4_EUMVA</name>
<organism evidence="2 3">
    <name type="scientific">Eumeta variegata</name>
    <name type="common">Bagworm moth</name>
    <name type="synonym">Eumeta japonica</name>
    <dbReference type="NCBI Taxonomy" id="151549"/>
    <lineage>
        <taxon>Eukaryota</taxon>
        <taxon>Metazoa</taxon>
        <taxon>Ecdysozoa</taxon>
        <taxon>Arthropoda</taxon>
        <taxon>Hexapoda</taxon>
        <taxon>Insecta</taxon>
        <taxon>Pterygota</taxon>
        <taxon>Neoptera</taxon>
        <taxon>Endopterygota</taxon>
        <taxon>Lepidoptera</taxon>
        <taxon>Glossata</taxon>
        <taxon>Ditrysia</taxon>
        <taxon>Tineoidea</taxon>
        <taxon>Psychidae</taxon>
        <taxon>Oiketicinae</taxon>
        <taxon>Eumeta</taxon>
    </lineage>
</organism>
<proteinExistence type="predicted"/>
<evidence type="ECO:0000313" key="3">
    <source>
        <dbReference type="Proteomes" id="UP000299102"/>
    </source>
</evidence>
<dbReference type="Proteomes" id="UP000299102">
    <property type="component" value="Unassembled WGS sequence"/>
</dbReference>
<sequence length="112" mass="12070">MVATPVGCRAGHLDRNRISDGGGSRVIEREWVDRSRDRPQLSLARRNSSAEAATSLITYDVITTSPRSDLLSAGDTLSLSLANVKVDSDVRQTPGLSPPIKKSLDARLMASH</sequence>
<dbReference type="AlphaFoldDB" id="A0A4C1YBX4"/>
<comment type="caution">
    <text evidence="2">The sequence shown here is derived from an EMBL/GenBank/DDBJ whole genome shotgun (WGS) entry which is preliminary data.</text>
</comment>
<evidence type="ECO:0000256" key="1">
    <source>
        <dbReference type="SAM" id="MobiDB-lite"/>
    </source>
</evidence>
<evidence type="ECO:0000313" key="2">
    <source>
        <dbReference type="EMBL" id="GBP73508.1"/>
    </source>
</evidence>
<keyword evidence="3" id="KW-1185">Reference proteome</keyword>
<gene>
    <name evidence="2" type="ORF">EVAR_57403_1</name>
</gene>
<reference evidence="2 3" key="1">
    <citation type="journal article" date="2019" name="Commun. Biol.">
        <title>The bagworm genome reveals a unique fibroin gene that provides high tensile strength.</title>
        <authorList>
            <person name="Kono N."/>
            <person name="Nakamura H."/>
            <person name="Ohtoshi R."/>
            <person name="Tomita M."/>
            <person name="Numata K."/>
            <person name="Arakawa K."/>
        </authorList>
    </citation>
    <scope>NUCLEOTIDE SEQUENCE [LARGE SCALE GENOMIC DNA]</scope>
</reference>